<feature type="active site" evidence="9">
    <location>
        <position position="256"/>
    </location>
</feature>
<keyword evidence="4 9" id="KW-0159">Chromosome partition</keyword>
<comment type="subunit">
    <text evidence="9">Forms a cyclic heterotetrameric complex composed of two molecules of XerC and two molecules of XerD.</text>
</comment>
<dbReference type="PANTHER" id="PTHR30349:SF77">
    <property type="entry name" value="TYROSINE RECOMBINASE XERC"/>
    <property type="match status" value="1"/>
</dbReference>
<reference evidence="12" key="2">
    <citation type="journal article" date="2021" name="PeerJ">
        <title>Extensive microbial diversity within the chicken gut microbiome revealed by metagenomics and culture.</title>
        <authorList>
            <person name="Gilroy R."/>
            <person name="Ravi A."/>
            <person name="Getino M."/>
            <person name="Pursley I."/>
            <person name="Horton D.L."/>
            <person name="Alikhan N.F."/>
            <person name="Baker D."/>
            <person name="Gharbi K."/>
            <person name="Hall N."/>
            <person name="Watson M."/>
            <person name="Adriaenssens E.M."/>
            <person name="Foster-Nyarko E."/>
            <person name="Jarju S."/>
            <person name="Secka A."/>
            <person name="Antonio M."/>
            <person name="Oren A."/>
            <person name="Chaudhuri R.R."/>
            <person name="La Ragione R."/>
            <person name="Hildebrand F."/>
            <person name="Pallen M.J."/>
        </authorList>
    </citation>
    <scope>NUCLEOTIDE SEQUENCE</scope>
    <source>
        <strain evidence="12">ChiHjej12B11-29160</strain>
    </source>
</reference>
<evidence type="ECO:0000313" key="12">
    <source>
        <dbReference type="EMBL" id="HIU23788.1"/>
    </source>
</evidence>
<evidence type="ECO:0000256" key="4">
    <source>
        <dbReference type="ARBA" id="ARBA00022829"/>
    </source>
</evidence>
<keyword evidence="3 9" id="KW-0132">Cell division</keyword>
<dbReference type="PROSITE" id="PS51900">
    <property type="entry name" value="CB"/>
    <property type="match status" value="1"/>
</dbReference>
<feature type="active site" evidence="9">
    <location>
        <position position="282"/>
    </location>
</feature>
<feature type="active site" evidence="9">
    <location>
        <position position="182"/>
    </location>
</feature>
<dbReference type="GO" id="GO:0009037">
    <property type="term" value="F:tyrosine-based site-specific recombinase activity"/>
    <property type="evidence" value="ECO:0007669"/>
    <property type="project" value="UniProtKB-UniRule"/>
</dbReference>
<comment type="subcellular location">
    <subcellularLocation>
        <location evidence="1 9">Cytoplasm</location>
    </subcellularLocation>
</comment>
<evidence type="ECO:0000313" key="13">
    <source>
        <dbReference type="Proteomes" id="UP000824078"/>
    </source>
</evidence>
<name>A0A9D1HWC7_9ACTN</name>
<proteinExistence type="inferred from homology"/>
<dbReference type="InterPro" id="IPR050090">
    <property type="entry name" value="Tyrosine_recombinase_XerCD"/>
</dbReference>
<dbReference type="Pfam" id="PF02899">
    <property type="entry name" value="Phage_int_SAM_1"/>
    <property type="match status" value="1"/>
</dbReference>
<dbReference type="Pfam" id="PF00589">
    <property type="entry name" value="Phage_integrase"/>
    <property type="match status" value="1"/>
</dbReference>
<organism evidence="12 13">
    <name type="scientific">Candidatus Coprovicinus avistercoris</name>
    <dbReference type="NCBI Taxonomy" id="2840754"/>
    <lineage>
        <taxon>Bacteria</taxon>
        <taxon>Bacillati</taxon>
        <taxon>Actinomycetota</taxon>
        <taxon>Coriobacteriia</taxon>
        <taxon>Coriobacteriales</taxon>
        <taxon>Coriobacteriaceae</taxon>
        <taxon>Coriobacteriaceae incertae sedis</taxon>
        <taxon>Candidatus Coprovicinus</taxon>
    </lineage>
</organism>
<feature type="active site" evidence="9">
    <location>
        <position position="259"/>
    </location>
</feature>
<feature type="domain" description="Tyr recombinase" evidence="10">
    <location>
        <begin position="118"/>
        <end position="304"/>
    </location>
</feature>
<keyword evidence="5 9" id="KW-0229">DNA integration</keyword>
<dbReference type="InterPro" id="IPR023009">
    <property type="entry name" value="Tyrosine_recombinase_XerC/XerD"/>
</dbReference>
<keyword evidence="2 9" id="KW-0963">Cytoplasm</keyword>
<dbReference type="GO" id="GO:0006313">
    <property type="term" value="P:DNA transposition"/>
    <property type="evidence" value="ECO:0007669"/>
    <property type="project" value="UniProtKB-UniRule"/>
</dbReference>
<dbReference type="Gene3D" id="1.10.150.130">
    <property type="match status" value="1"/>
</dbReference>
<feature type="domain" description="Core-binding (CB)" evidence="11">
    <location>
        <begin position="12"/>
        <end position="97"/>
    </location>
</feature>
<dbReference type="GO" id="GO:0007059">
    <property type="term" value="P:chromosome segregation"/>
    <property type="evidence" value="ECO:0007669"/>
    <property type="project" value="UniProtKB-UniRule"/>
</dbReference>
<dbReference type="PANTHER" id="PTHR30349">
    <property type="entry name" value="PHAGE INTEGRASE-RELATED"/>
    <property type="match status" value="1"/>
</dbReference>
<evidence type="ECO:0000256" key="8">
    <source>
        <dbReference type="ARBA" id="ARBA00023306"/>
    </source>
</evidence>
<dbReference type="GO" id="GO:0003677">
    <property type="term" value="F:DNA binding"/>
    <property type="evidence" value="ECO:0007669"/>
    <property type="project" value="UniProtKB-UniRule"/>
</dbReference>
<evidence type="ECO:0000259" key="10">
    <source>
        <dbReference type="PROSITE" id="PS51898"/>
    </source>
</evidence>
<comment type="caution">
    <text evidence="12">The sequence shown here is derived from an EMBL/GenBank/DDBJ whole genome shotgun (WGS) entry which is preliminary data.</text>
</comment>
<feature type="active site" evidence="9">
    <location>
        <position position="158"/>
    </location>
</feature>
<dbReference type="SUPFAM" id="SSF56349">
    <property type="entry name" value="DNA breaking-rejoining enzymes"/>
    <property type="match status" value="1"/>
</dbReference>
<evidence type="ECO:0000256" key="3">
    <source>
        <dbReference type="ARBA" id="ARBA00022618"/>
    </source>
</evidence>
<feature type="active site" description="O-(3'-phospho-DNA)-tyrosine intermediate" evidence="9">
    <location>
        <position position="291"/>
    </location>
</feature>
<accession>A0A9D1HWC7</accession>
<dbReference type="InterPro" id="IPR044068">
    <property type="entry name" value="CB"/>
</dbReference>
<dbReference type="Gene3D" id="1.10.443.10">
    <property type="entry name" value="Intergrase catalytic core"/>
    <property type="match status" value="1"/>
</dbReference>
<evidence type="ECO:0000256" key="5">
    <source>
        <dbReference type="ARBA" id="ARBA00022908"/>
    </source>
</evidence>
<dbReference type="InterPro" id="IPR013762">
    <property type="entry name" value="Integrase-like_cat_sf"/>
</dbReference>
<dbReference type="Proteomes" id="UP000824078">
    <property type="component" value="Unassembled WGS sequence"/>
</dbReference>
<dbReference type="InterPro" id="IPR004107">
    <property type="entry name" value="Integrase_SAM-like_N"/>
</dbReference>
<dbReference type="CDD" id="cd00798">
    <property type="entry name" value="INT_XerDC_C"/>
    <property type="match status" value="1"/>
</dbReference>
<evidence type="ECO:0000256" key="1">
    <source>
        <dbReference type="ARBA" id="ARBA00004496"/>
    </source>
</evidence>
<protein>
    <recommendedName>
        <fullName evidence="9">Tyrosine recombinase XerC</fullName>
    </recommendedName>
</protein>
<dbReference type="InterPro" id="IPR011010">
    <property type="entry name" value="DNA_brk_join_enz"/>
</dbReference>
<comment type="similarity">
    <text evidence="9">Belongs to the 'phage' integrase family. XerC subfamily.</text>
</comment>
<dbReference type="EMBL" id="DVMQ01000007">
    <property type="protein sequence ID" value="HIU23788.1"/>
    <property type="molecule type" value="Genomic_DNA"/>
</dbReference>
<dbReference type="InterPro" id="IPR010998">
    <property type="entry name" value="Integrase_recombinase_N"/>
</dbReference>
<dbReference type="HAMAP" id="MF_01808">
    <property type="entry name" value="Recomb_XerC_XerD"/>
    <property type="match status" value="1"/>
</dbReference>
<evidence type="ECO:0000256" key="2">
    <source>
        <dbReference type="ARBA" id="ARBA00022490"/>
    </source>
</evidence>
<keyword evidence="7 9" id="KW-0233">DNA recombination</keyword>
<dbReference type="GO" id="GO:0005737">
    <property type="term" value="C:cytoplasm"/>
    <property type="evidence" value="ECO:0007669"/>
    <property type="project" value="UniProtKB-SubCell"/>
</dbReference>
<dbReference type="AlphaFoldDB" id="A0A9D1HWC7"/>
<dbReference type="InterPro" id="IPR002104">
    <property type="entry name" value="Integrase_catalytic"/>
</dbReference>
<evidence type="ECO:0000256" key="6">
    <source>
        <dbReference type="ARBA" id="ARBA00023125"/>
    </source>
</evidence>
<keyword evidence="8 9" id="KW-0131">Cell cycle</keyword>
<evidence type="ECO:0000256" key="9">
    <source>
        <dbReference type="HAMAP-Rule" id="MF_01808"/>
    </source>
</evidence>
<reference evidence="12" key="1">
    <citation type="submission" date="2020-10" db="EMBL/GenBank/DDBJ databases">
        <authorList>
            <person name="Gilroy R."/>
        </authorList>
    </citation>
    <scope>NUCLEOTIDE SEQUENCE</scope>
    <source>
        <strain evidence="12">ChiHjej12B11-29160</strain>
    </source>
</reference>
<comment type="function">
    <text evidence="9">Site-specific tyrosine recombinase, which acts by catalyzing the cutting and rejoining of the recombining DNA molecules. The XerC-XerD complex is essential to convert dimers of the bacterial chromosome into monomers to permit their segregation at cell division. It also contributes to the segregational stability of plasmids.</text>
</comment>
<dbReference type="PROSITE" id="PS51898">
    <property type="entry name" value="TYR_RECOMBINASE"/>
    <property type="match status" value="1"/>
</dbReference>
<dbReference type="NCBIfam" id="NF040815">
    <property type="entry name" value="recomb_XerA_Arch"/>
    <property type="match status" value="1"/>
</dbReference>
<gene>
    <name evidence="9" type="primary">xerC</name>
    <name evidence="12" type="ORF">IAD17_02540</name>
</gene>
<dbReference type="NCBIfam" id="NF001399">
    <property type="entry name" value="PRK00283.1"/>
    <property type="match status" value="1"/>
</dbReference>
<sequence length="312" mass="34520">MNDAASREAALQAYQTLVAEFLSQLTGVRNLSSRTVKAYEGDLEQFGLWCKREGINPLSVSHRQLRGYLAELTRAQYSERTVNRRLSVLRSFFAWLVREGKSTEDVAAAISSPKISKSLPHVMSDGQVRRLLATCEGSQPKDIRDRAILELMYASGARISEVSNLDVGDIDFSSGQVRLFGKGSKERIVPLYPAALSTLSKYLENVRPLYVAKRKTPGDQGFFLSTRGRRMSAAALRTVFETRVSEAGLDPSLTPHAMRHTFATVLLDGGADLRSVQELLGHENLATTQIYTHVSVERLKGIARQAHPRGEG</sequence>
<dbReference type="GO" id="GO:0051301">
    <property type="term" value="P:cell division"/>
    <property type="evidence" value="ECO:0007669"/>
    <property type="project" value="UniProtKB-KW"/>
</dbReference>
<evidence type="ECO:0000256" key="7">
    <source>
        <dbReference type="ARBA" id="ARBA00023172"/>
    </source>
</evidence>
<evidence type="ECO:0000259" key="11">
    <source>
        <dbReference type="PROSITE" id="PS51900"/>
    </source>
</evidence>
<keyword evidence="6 9" id="KW-0238">DNA-binding</keyword>